<evidence type="ECO:0000256" key="1">
    <source>
        <dbReference type="ARBA" id="ARBA00038158"/>
    </source>
</evidence>
<comment type="caution">
    <text evidence="2">The sequence shown here is derived from an EMBL/GenBank/DDBJ whole genome shotgun (WGS) entry which is preliminary data.</text>
</comment>
<reference evidence="2" key="1">
    <citation type="journal article" date="2023" name="Mol. Phylogenet. Evol.">
        <title>Genome-scale phylogeny and comparative genomics of the fungal order Sordariales.</title>
        <authorList>
            <person name="Hensen N."/>
            <person name="Bonometti L."/>
            <person name="Westerberg I."/>
            <person name="Brannstrom I.O."/>
            <person name="Guillou S."/>
            <person name="Cros-Aarteil S."/>
            <person name="Calhoun S."/>
            <person name="Haridas S."/>
            <person name="Kuo A."/>
            <person name="Mondo S."/>
            <person name="Pangilinan J."/>
            <person name="Riley R."/>
            <person name="LaButti K."/>
            <person name="Andreopoulos B."/>
            <person name="Lipzen A."/>
            <person name="Chen C."/>
            <person name="Yan M."/>
            <person name="Daum C."/>
            <person name="Ng V."/>
            <person name="Clum A."/>
            <person name="Steindorff A."/>
            <person name="Ohm R.A."/>
            <person name="Martin F."/>
            <person name="Silar P."/>
            <person name="Natvig D.O."/>
            <person name="Lalanne C."/>
            <person name="Gautier V."/>
            <person name="Ament-Velasquez S.L."/>
            <person name="Kruys A."/>
            <person name="Hutchinson M.I."/>
            <person name="Powell A.J."/>
            <person name="Barry K."/>
            <person name="Miller A.N."/>
            <person name="Grigoriev I.V."/>
            <person name="Debuchy R."/>
            <person name="Gladieux P."/>
            <person name="Hiltunen Thoren M."/>
            <person name="Johannesson H."/>
        </authorList>
    </citation>
    <scope>NUCLEOTIDE SEQUENCE</scope>
    <source>
        <strain evidence="2">PSN243</strain>
    </source>
</reference>
<name>A0AAV9GI32_9PEZI</name>
<gene>
    <name evidence="2" type="ORF">QBC34DRAFT_495812</name>
</gene>
<organism evidence="2 3">
    <name type="scientific">Podospora aff. communis PSN243</name>
    <dbReference type="NCBI Taxonomy" id="3040156"/>
    <lineage>
        <taxon>Eukaryota</taxon>
        <taxon>Fungi</taxon>
        <taxon>Dikarya</taxon>
        <taxon>Ascomycota</taxon>
        <taxon>Pezizomycotina</taxon>
        <taxon>Sordariomycetes</taxon>
        <taxon>Sordariomycetidae</taxon>
        <taxon>Sordariales</taxon>
        <taxon>Podosporaceae</taxon>
        <taxon>Podospora</taxon>
    </lineage>
</organism>
<accession>A0AAV9GI32</accession>
<dbReference type="SUPFAM" id="SSF53335">
    <property type="entry name" value="S-adenosyl-L-methionine-dependent methyltransferases"/>
    <property type="match status" value="1"/>
</dbReference>
<dbReference type="Pfam" id="PF13489">
    <property type="entry name" value="Methyltransf_23"/>
    <property type="match status" value="1"/>
</dbReference>
<sequence length="351" mass="39340">MSSEPPKASAAPVDILPAEHWAKQPLQDDPDSAYDDAASSTASLSASIFEYRTLHGRTYHSDRNTDAEYWTPNDERMVQAGDIAHHTITLALDGALFRAPLKPDIQTALDIGTGSGIWALDFADKFPDCSVIGTDISPIQPTYVPPNLKFELEDATQEWTFPDNHFDYIHMTYLFGAIADWNTLLKRAYHACKPGGYVESFETTCVFKSDDGTLLEGSPMDQWGKVFVEAGRKFGRPFDVVGDNIVDKAFVEAGFEDITTWDFKCPTGGWSEDKKLKEIGSYALLALTTDLEGWVLYVWTAVMGWTKEETTAYIAHLRKQFNDKRVHAYVTYRCIYGRKPLNARDDSETAD</sequence>
<protein>
    <submittedName>
        <fullName evidence="2">Phosphomethylethanolamine N-methyltransferase</fullName>
    </submittedName>
</protein>
<keyword evidence="3" id="KW-1185">Reference proteome</keyword>
<dbReference type="EMBL" id="MU865946">
    <property type="protein sequence ID" value="KAK4448001.1"/>
    <property type="molecule type" value="Genomic_DNA"/>
</dbReference>
<dbReference type="CDD" id="cd02440">
    <property type="entry name" value="AdoMet_MTases"/>
    <property type="match status" value="1"/>
</dbReference>
<dbReference type="PANTHER" id="PTHR43591">
    <property type="entry name" value="METHYLTRANSFERASE"/>
    <property type="match status" value="1"/>
</dbReference>
<dbReference type="AlphaFoldDB" id="A0AAV9GI32"/>
<evidence type="ECO:0000313" key="3">
    <source>
        <dbReference type="Proteomes" id="UP001321760"/>
    </source>
</evidence>
<comment type="similarity">
    <text evidence="1">Belongs to the methyltransferase superfamily. LaeA methyltransferase family.</text>
</comment>
<dbReference type="GO" id="GO:0008168">
    <property type="term" value="F:methyltransferase activity"/>
    <property type="evidence" value="ECO:0007669"/>
    <property type="project" value="TreeGrafter"/>
</dbReference>
<dbReference type="PANTHER" id="PTHR43591:SF10">
    <property type="entry name" value="ABC TRANSMEMBRANE TYPE-1 DOMAIN-CONTAINING PROTEIN-RELATED"/>
    <property type="match status" value="1"/>
</dbReference>
<evidence type="ECO:0000313" key="2">
    <source>
        <dbReference type="EMBL" id="KAK4448001.1"/>
    </source>
</evidence>
<proteinExistence type="inferred from homology"/>
<dbReference type="Gene3D" id="3.40.50.150">
    <property type="entry name" value="Vaccinia Virus protein VP39"/>
    <property type="match status" value="1"/>
</dbReference>
<dbReference type="Proteomes" id="UP001321760">
    <property type="component" value="Unassembled WGS sequence"/>
</dbReference>
<dbReference type="InterPro" id="IPR029063">
    <property type="entry name" value="SAM-dependent_MTases_sf"/>
</dbReference>
<reference evidence="2" key="2">
    <citation type="submission" date="2023-05" db="EMBL/GenBank/DDBJ databases">
        <authorList>
            <consortium name="Lawrence Berkeley National Laboratory"/>
            <person name="Steindorff A."/>
            <person name="Hensen N."/>
            <person name="Bonometti L."/>
            <person name="Westerberg I."/>
            <person name="Brannstrom I.O."/>
            <person name="Guillou S."/>
            <person name="Cros-Aarteil S."/>
            <person name="Calhoun S."/>
            <person name="Haridas S."/>
            <person name="Kuo A."/>
            <person name="Mondo S."/>
            <person name="Pangilinan J."/>
            <person name="Riley R."/>
            <person name="Labutti K."/>
            <person name="Andreopoulos B."/>
            <person name="Lipzen A."/>
            <person name="Chen C."/>
            <person name="Yanf M."/>
            <person name="Daum C."/>
            <person name="Ng V."/>
            <person name="Clum A."/>
            <person name="Ohm R."/>
            <person name="Martin F."/>
            <person name="Silar P."/>
            <person name="Natvig D."/>
            <person name="Lalanne C."/>
            <person name="Gautier V."/>
            <person name="Ament-Velasquez S.L."/>
            <person name="Kruys A."/>
            <person name="Hutchinson M.I."/>
            <person name="Powell A.J."/>
            <person name="Barry K."/>
            <person name="Miller A.N."/>
            <person name="Grigoriev I.V."/>
            <person name="Debuchy R."/>
            <person name="Gladieux P."/>
            <person name="Thoren M.H."/>
            <person name="Johannesson H."/>
        </authorList>
    </citation>
    <scope>NUCLEOTIDE SEQUENCE</scope>
    <source>
        <strain evidence="2">PSN243</strain>
    </source>
</reference>